<feature type="compositionally biased region" description="Basic residues" evidence="1">
    <location>
        <begin position="71"/>
        <end position="82"/>
    </location>
</feature>
<name>A0A976FJD8_BRELC</name>
<evidence type="ECO:0000256" key="2">
    <source>
        <dbReference type="SAM" id="Phobius"/>
    </source>
</evidence>
<dbReference type="AlphaFoldDB" id="A0A976FJD8"/>
<dbReference type="RefSeq" id="XP_067817055.1">
    <property type="nucleotide sequence ID" value="XM_067963025.1"/>
</dbReference>
<protein>
    <submittedName>
        <fullName evidence="3">Uncharacterized protein</fullName>
    </submittedName>
</protein>
<sequence length="119" mass="13132">MYSCTSEDTFAGVSFDGLHQAIEFLSNFILGQVVDVHGIALAIRVFATAVAIVLALFATQVLNPKSSGRSSTKKPKKLRQAQKAHEGESTEFHDVLRFEDQDLSPYLMRESQLGSEKQT</sequence>
<dbReference type="EMBL" id="SHOA02000014">
    <property type="protein sequence ID" value="TDH67556.1"/>
    <property type="molecule type" value="Genomic_DNA"/>
</dbReference>
<evidence type="ECO:0000256" key="1">
    <source>
        <dbReference type="SAM" id="MobiDB-lite"/>
    </source>
</evidence>
<keyword evidence="2" id="KW-0472">Membrane</keyword>
<dbReference type="Proteomes" id="UP000294530">
    <property type="component" value="Unassembled WGS sequence"/>
</dbReference>
<keyword evidence="2" id="KW-0812">Transmembrane</keyword>
<comment type="caution">
    <text evidence="3">The sequence shown here is derived from an EMBL/GenBank/DDBJ whole genome shotgun (WGS) entry which is preliminary data.</text>
</comment>
<feature type="region of interest" description="Disordered" evidence="1">
    <location>
        <begin position="64"/>
        <end position="93"/>
    </location>
</feature>
<evidence type="ECO:0000313" key="3">
    <source>
        <dbReference type="EMBL" id="TDH67556.1"/>
    </source>
</evidence>
<gene>
    <name evidence="3" type="ORF">CCR75_004939</name>
</gene>
<keyword evidence="4" id="KW-1185">Reference proteome</keyword>
<evidence type="ECO:0000313" key="4">
    <source>
        <dbReference type="Proteomes" id="UP000294530"/>
    </source>
</evidence>
<accession>A0A976FJD8</accession>
<keyword evidence="2" id="KW-1133">Transmembrane helix</keyword>
<organism evidence="3 4">
    <name type="scientific">Bremia lactucae</name>
    <name type="common">Lettuce downy mildew</name>
    <dbReference type="NCBI Taxonomy" id="4779"/>
    <lineage>
        <taxon>Eukaryota</taxon>
        <taxon>Sar</taxon>
        <taxon>Stramenopiles</taxon>
        <taxon>Oomycota</taxon>
        <taxon>Peronosporomycetes</taxon>
        <taxon>Peronosporales</taxon>
        <taxon>Peronosporaceae</taxon>
        <taxon>Bremia</taxon>
    </lineage>
</organism>
<dbReference type="KEGG" id="blac:94348696"/>
<feature type="compositionally biased region" description="Basic and acidic residues" evidence="1">
    <location>
        <begin position="83"/>
        <end position="93"/>
    </location>
</feature>
<feature type="transmembrane region" description="Helical" evidence="2">
    <location>
        <begin position="36"/>
        <end position="59"/>
    </location>
</feature>
<reference evidence="3 4" key="1">
    <citation type="journal article" date="2021" name="Genome Biol.">
        <title>AFLAP: assembly-free linkage analysis pipeline using k-mers from genome sequencing data.</title>
        <authorList>
            <person name="Fletcher K."/>
            <person name="Zhang L."/>
            <person name="Gil J."/>
            <person name="Han R."/>
            <person name="Cavanaugh K."/>
            <person name="Michelmore R."/>
        </authorList>
    </citation>
    <scope>NUCLEOTIDE SEQUENCE [LARGE SCALE GENOMIC DNA]</scope>
    <source>
        <strain evidence="3 4">SF5</strain>
    </source>
</reference>
<proteinExistence type="predicted"/>
<dbReference type="GeneID" id="94348696"/>